<evidence type="ECO:0000256" key="1">
    <source>
        <dbReference type="SAM" id="Coils"/>
    </source>
</evidence>
<gene>
    <name evidence="3" type="ORF">PCL_07274</name>
</gene>
<sequence length="366" mass="39957">MVSEGTDPRVLWGVSFEEQKASASPDHSRVDQQGLTDPERFWLVEQLFGYPYPIRSSNQSNVFFCGLPPDGYLPEPQTCHVAQGPQPARPFHPNFGANSHCIETHASRRALLPVAGCQKGLTLQWEAAFCEYSFEKTVRYHDNNANAFPRPSPAGLQSLDNGGGVLLNGQNGLLVAGGDSTIAIGRTPSCGPGGDNLPTAGFSCFCDLQDGVFASNVGKQPTGPHKSLDRTEAYPTPAQKAKPAASSVRGRDHGGEGNNGVERPNEGTRRRGRPPLHTKDRTAADRRRTQVRIAQRAYRQRQDAIISRLEKKVDDLQRAQEKTRNGVMDLVELLETEGAFDASTDTACRFKTSAYRVLALLNGNEM</sequence>
<accession>A0A2U3DSK3</accession>
<feature type="coiled-coil region" evidence="1">
    <location>
        <begin position="299"/>
        <end position="326"/>
    </location>
</feature>
<dbReference type="GO" id="GO:0003700">
    <property type="term" value="F:DNA-binding transcription factor activity"/>
    <property type="evidence" value="ECO:0007669"/>
    <property type="project" value="InterPro"/>
</dbReference>
<dbReference type="PANTHER" id="PTHR40618:SF1">
    <property type="entry name" value="B-ZIP TRANSCRIPTION FACTOR (EUROFUNG)"/>
    <property type="match status" value="1"/>
</dbReference>
<name>A0A2U3DSK3_PURLI</name>
<organism evidence="3 4">
    <name type="scientific">Purpureocillium lilacinum</name>
    <name type="common">Paecilomyces lilacinus</name>
    <dbReference type="NCBI Taxonomy" id="33203"/>
    <lineage>
        <taxon>Eukaryota</taxon>
        <taxon>Fungi</taxon>
        <taxon>Dikarya</taxon>
        <taxon>Ascomycota</taxon>
        <taxon>Pezizomycotina</taxon>
        <taxon>Sordariomycetes</taxon>
        <taxon>Hypocreomycetidae</taxon>
        <taxon>Hypocreales</taxon>
        <taxon>Ophiocordycipitaceae</taxon>
        <taxon>Purpureocillium</taxon>
    </lineage>
</organism>
<proteinExistence type="predicted"/>
<reference evidence="3 4" key="1">
    <citation type="journal article" date="2016" name="Front. Microbiol.">
        <title>Genome and transcriptome sequences reveal the specific parasitism of the nematophagous Purpureocillium lilacinum 36-1.</title>
        <authorList>
            <person name="Xie J."/>
            <person name="Li S."/>
            <person name="Mo C."/>
            <person name="Xiao X."/>
            <person name="Peng D."/>
            <person name="Wang G."/>
            <person name="Xiao Y."/>
        </authorList>
    </citation>
    <scope>NUCLEOTIDE SEQUENCE [LARGE SCALE GENOMIC DNA]</scope>
    <source>
        <strain evidence="3 4">36-1</strain>
    </source>
</reference>
<dbReference type="InterPro" id="IPR046347">
    <property type="entry name" value="bZIP_sf"/>
</dbReference>
<evidence type="ECO:0000313" key="3">
    <source>
        <dbReference type="EMBL" id="PWI65224.1"/>
    </source>
</evidence>
<feature type="compositionally biased region" description="Basic and acidic residues" evidence="2">
    <location>
        <begin position="277"/>
        <end position="287"/>
    </location>
</feature>
<comment type="caution">
    <text evidence="3">The sequence shown here is derived from an EMBL/GenBank/DDBJ whole genome shotgun (WGS) entry which is preliminary data.</text>
</comment>
<dbReference type="EMBL" id="LCWV01000036">
    <property type="protein sequence ID" value="PWI65224.1"/>
    <property type="molecule type" value="Genomic_DNA"/>
</dbReference>
<protein>
    <recommendedName>
        <fullName evidence="5">BZIP domain-containing protein</fullName>
    </recommendedName>
</protein>
<dbReference type="PANTHER" id="PTHR40618">
    <property type="entry name" value="B-ZIP TRANSCRIPTION FACTOR (EUROFUNG)-RELATED"/>
    <property type="match status" value="1"/>
</dbReference>
<dbReference type="AlphaFoldDB" id="A0A2U3DSK3"/>
<dbReference type="CDD" id="cd14688">
    <property type="entry name" value="bZIP_YAP"/>
    <property type="match status" value="1"/>
</dbReference>
<evidence type="ECO:0000313" key="4">
    <source>
        <dbReference type="Proteomes" id="UP000245956"/>
    </source>
</evidence>
<evidence type="ECO:0000256" key="2">
    <source>
        <dbReference type="SAM" id="MobiDB-lite"/>
    </source>
</evidence>
<dbReference type="SUPFAM" id="SSF57959">
    <property type="entry name" value="Leucine zipper domain"/>
    <property type="match status" value="1"/>
</dbReference>
<dbReference type="Proteomes" id="UP000245956">
    <property type="component" value="Unassembled WGS sequence"/>
</dbReference>
<keyword evidence="1" id="KW-0175">Coiled coil</keyword>
<evidence type="ECO:0008006" key="5">
    <source>
        <dbReference type="Google" id="ProtNLM"/>
    </source>
</evidence>
<dbReference type="Gene3D" id="1.20.5.170">
    <property type="match status" value="1"/>
</dbReference>
<feature type="region of interest" description="Disordered" evidence="2">
    <location>
        <begin position="217"/>
        <end position="287"/>
    </location>
</feature>